<dbReference type="InterPro" id="IPR036291">
    <property type="entry name" value="NAD(P)-bd_dom_sf"/>
</dbReference>
<dbReference type="SUPFAM" id="SSF51735">
    <property type="entry name" value="NAD(P)-binding Rossmann-fold domains"/>
    <property type="match status" value="1"/>
</dbReference>
<evidence type="ECO:0000256" key="1">
    <source>
        <dbReference type="ARBA" id="ARBA00006484"/>
    </source>
</evidence>
<dbReference type="Pfam" id="PF13561">
    <property type="entry name" value="adh_short_C2"/>
    <property type="match status" value="1"/>
</dbReference>
<gene>
    <name evidence="3" type="ORF">EBN88_13645</name>
</gene>
<proteinExistence type="inferred from homology"/>
<reference evidence="3 4" key="1">
    <citation type="submission" date="2018-10" db="EMBL/GenBank/DDBJ databases">
        <title>Isolation, diversity and antifungal activity of actinobacteria from wheat.</title>
        <authorList>
            <person name="Han C."/>
        </authorList>
    </citation>
    <scope>NUCLEOTIDE SEQUENCE [LARGE SCALE GENOMIC DNA]</scope>
    <source>
        <strain evidence="3 4">NEAU-YY642</strain>
    </source>
</reference>
<dbReference type="PRINTS" id="PR00081">
    <property type="entry name" value="GDHRDH"/>
</dbReference>
<protein>
    <submittedName>
        <fullName evidence="3">SDR family oxidoreductase</fullName>
    </submittedName>
</protein>
<dbReference type="FunFam" id="3.40.50.720:FF:000084">
    <property type="entry name" value="Short-chain dehydrogenase reductase"/>
    <property type="match status" value="1"/>
</dbReference>
<dbReference type="Proteomes" id="UP000278673">
    <property type="component" value="Unassembled WGS sequence"/>
</dbReference>
<sequence>MTQTQARGPLAGKGAVVTGGSRGIGRAIVERLAADGATVVFSYARAEDAARDVAEAVAERGGTAHPVRADFADPEAPRRLMERADQLLDGLDVLVNNATGPLAPTPLTEITEEDLDQALNITVRAAFLTIRHAADHMRDGGRIISVSTLNTRRQAPGLALYTAAKGALEQLTTVAALELGVRGITANTVSPGATDTELLRGSNPPEVLERIPALTPLRRVGQPADVAAVVALLTSPDAGWITGQNIPATGGLS</sequence>
<evidence type="ECO:0000313" key="3">
    <source>
        <dbReference type="EMBL" id="RMI39991.1"/>
    </source>
</evidence>
<evidence type="ECO:0000313" key="4">
    <source>
        <dbReference type="Proteomes" id="UP000278673"/>
    </source>
</evidence>
<evidence type="ECO:0000256" key="2">
    <source>
        <dbReference type="ARBA" id="ARBA00023002"/>
    </source>
</evidence>
<dbReference type="PANTHER" id="PTHR43639:SF1">
    <property type="entry name" value="SHORT-CHAIN DEHYDROGENASE_REDUCTASE FAMILY PROTEIN"/>
    <property type="match status" value="1"/>
</dbReference>
<name>A0A3M2LR94_9ACTN</name>
<dbReference type="Gene3D" id="3.40.50.720">
    <property type="entry name" value="NAD(P)-binding Rossmann-like Domain"/>
    <property type="match status" value="1"/>
</dbReference>
<dbReference type="GO" id="GO:0016491">
    <property type="term" value="F:oxidoreductase activity"/>
    <property type="evidence" value="ECO:0007669"/>
    <property type="project" value="UniProtKB-KW"/>
</dbReference>
<keyword evidence="4" id="KW-1185">Reference proteome</keyword>
<keyword evidence="2" id="KW-0560">Oxidoreductase</keyword>
<dbReference type="RefSeq" id="WP_122184134.1">
    <property type="nucleotide sequence ID" value="NZ_RFFJ01000064.1"/>
</dbReference>
<dbReference type="AlphaFoldDB" id="A0A3M2LR94"/>
<dbReference type="PANTHER" id="PTHR43639">
    <property type="entry name" value="OXIDOREDUCTASE, SHORT-CHAIN DEHYDROGENASE/REDUCTASE FAMILY (AFU_ORTHOLOGUE AFUA_5G02870)"/>
    <property type="match status" value="1"/>
</dbReference>
<dbReference type="EMBL" id="RFFJ01000064">
    <property type="protein sequence ID" value="RMI39991.1"/>
    <property type="molecule type" value="Genomic_DNA"/>
</dbReference>
<dbReference type="InterPro" id="IPR002347">
    <property type="entry name" value="SDR_fam"/>
</dbReference>
<accession>A0A3M2LR94</accession>
<comment type="similarity">
    <text evidence="1">Belongs to the short-chain dehydrogenases/reductases (SDR) family.</text>
</comment>
<dbReference type="PRINTS" id="PR00080">
    <property type="entry name" value="SDRFAMILY"/>
</dbReference>
<comment type="caution">
    <text evidence="3">The sequence shown here is derived from an EMBL/GenBank/DDBJ whole genome shotgun (WGS) entry which is preliminary data.</text>
</comment>
<organism evidence="3 4">
    <name type="scientific">Streptomyces triticirhizae</name>
    <dbReference type="NCBI Taxonomy" id="2483353"/>
    <lineage>
        <taxon>Bacteria</taxon>
        <taxon>Bacillati</taxon>
        <taxon>Actinomycetota</taxon>
        <taxon>Actinomycetes</taxon>
        <taxon>Kitasatosporales</taxon>
        <taxon>Streptomycetaceae</taxon>
        <taxon>Streptomyces</taxon>
    </lineage>
</organism>